<accession>A0A371EQN7</accession>
<gene>
    <name evidence="3" type="ORF">CR513_52782</name>
</gene>
<organism evidence="3 4">
    <name type="scientific">Mucuna pruriens</name>
    <name type="common">Velvet bean</name>
    <name type="synonym">Dolichos pruriens</name>
    <dbReference type="NCBI Taxonomy" id="157652"/>
    <lineage>
        <taxon>Eukaryota</taxon>
        <taxon>Viridiplantae</taxon>
        <taxon>Streptophyta</taxon>
        <taxon>Embryophyta</taxon>
        <taxon>Tracheophyta</taxon>
        <taxon>Spermatophyta</taxon>
        <taxon>Magnoliopsida</taxon>
        <taxon>eudicotyledons</taxon>
        <taxon>Gunneridae</taxon>
        <taxon>Pentapetalae</taxon>
        <taxon>rosids</taxon>
        <taxon>fabids</taxon>
        <taxon>Fabales</taxon>
        <taxon>Fabaceae</taxon>
        <taxon>Papilionoideae</taxon>
        <taxon>50 kb inversion clade</taxon>
        <taxon>NPAAA clade</taxon>
        <taxon>indigoferoid/millettioid clade</taxon>
        <taxon>Phaseoleae</taxon>
        <taxon>Mucuna</taxon>
    </lineage>
</organism>
<dbReference type="PANTHER" id="PTHR33429">
    <property type="entry name" value="OS02G0708000 PROTEIN-RELATED"/>
    <property type="match status" value="1"/>
</dbReference>
<proteinExistence type="predicted"/>
<keyword evidence="2" id="KW-0812">Transmembrane</keyword>
<dbReference type="Proteomes" id="UP000257109">
    <property type="component" value="Unassembled WGS sequence"/>
</dbReference>
<keyword evidence="2" id="KW-1133">Transmembrane helix</keyword>
<feature type="transmembrane region" description="Helical" evidence="2">
    <location>
        <begin position="97"/>
        <end position="117"/>
    </location>
</feature>
<keyword evidence="4" id="KW-1185">Reference proteome</keyword>
<keyword evidence="2" id="KW-0472">Membrane</keyword>
<name>A0A371EQN7_MUCPR</name>
<evidence type="ECO:0000256" key="2">
    <source>
        <dbReference type="SAM" id="Phobius"/>
    </source>
</evidence>
<sequence>MAPYSARTPEKALGCCFEKGFSRKGFHFSDFFRLSSRPFTVPRGSPTQVSTLHRTRTCHCRPQTLHPQVVKMSMPMYQQEEQPPPVSVAQQSPHESVGPVVGVLVVIIVLAIVAVMIGRLCSGRRIMGHGQYDVESWAERKCSSCIDGRINLSLPTRVTESSTSLPATPIHTCQETKRPEQSSPTSPPNL</sequence>
<evidence type="ECO:0000313" key="3">
    <source>
        <dbReference type="EMBL" id="RDX68249.1"/>
    </source>
</evidence>
<feature type="region of interest" description="Disordered" evidence="1">
    <location>
        <begin position="157"/>
        <end position="190"/>
    </location>
</feature>
<evidence type="ECO:0000256" key="1">
    <source>
        <dbReference type="SAM" id="MobiDB-lite"/>
    </source>
</evidence>
<feature type="compositionally biased region" description="Polar residues" evidence="1">
    <location>
        <begin position="157"/>
        <end position="166"/>
    </location>
</feature>
<dbReference type="AlphaFoldDB" id="A0A371EQN7"/>
<dbReference type="OrthoDB" id="1928111at2759"/>
<dbReference type="EMBL" id="QJKJ01012625">
    <property type="protein sequence ID" value="RDX68249.1"/>
    <property type="molecule type" value="Genomic_DNA"/>
</dbReference>
<feature type="non-terminal residue" evidence="3">
    <location>
        <position position="1"/>
    </location>
</feature>
<reference evidence="3" key="1">
    <citation type="submission" date="2018-05" db="EMBL/GenBank/DDBJ databases">
        <title>Draft genome of Mucuna pruriens seed.</title>
        <authorList>
            <person name="Nnadi N.E."/>
            <person name="Vos R."/>
            <person name="Hasami M.H."/>
            <person name="Devisetty U.K."/>
            <person name="Aguiy J.C."/>
        </authorList>
    </citation>
    <scope>NUCLEOTIDE SEQUENCE [LARGE SCALE GENOMIC DNA]</scope>
    <source>
        <strain evidence="3">JCA_2017</strain>
    </source>
</reference>
<dbReference type="STRING" id="157652.A0A371EQN7"/>
<dbReference type="PANTHER" id="PTHR33429:SF24">
    <property type="entry name" value="EXPRESSED PROTEIN"/>
    <property type="match status" value="1"/>
</dbReference>
<comment type="caution">
    <text evidence="3">The sequence shown here is derived from an EMBL/GenBank/DDBJ whole genome shotgun (WGS) entry which is preliminary data.</text>
</comment>
<evidence type="ECO:0000313" key="4">
    <source>
        <dbReference type="Proteomes" id="UP000257109"/>
    </source>
</evidence>
<protein>
    <submittedName>
        <fullName evidence="3">Uncharacterized protein</fullName>
    </submittedName>
</protein>